<reference evidence="1" key="1">
    <citation type="submission" date="2022-04" db="EMBL/GenBank/DDBJ databases">
        <title>Genomic comparison of 19 strains of Xanthomonas nasturtii, a newly emerging watercress pathogen.</title>
        <authorList>
            <person name="Harrison J."/>
            <person name="Greer S."/>
            <person name="Hussain R."/>
            <person name="Lascelles D."/>
            <person name="Roberts M."/>
            <person name="Carter B."/>
            <person name="Bryning A."/>
            <person name="Carroll S."/>
            <person name="Aspin A."/>
            <person name="Cruz L."/>
            <person name="Cruz J."/>
            <person name="Grant M."/>
            <person name="Vicente J."/>
            <person name="Studholme D.J."/>
        </authorList>
    </citation>
    <scope>NUCLEOTIDE SEQUENCE</scope>
    <source>
        <strain evidence="1">10016B</strain>
    </source>
</reference>
<dbReference type="EMBL" id="JAMBED010000042">
    <property type="protein sequence ID" value="MCL1552743.1"/>
    <property type="molecule type" value="Genomic_DNA"/>
</dbReference>
<name>A0ABT0LVB7_9XANT</name>
<dbReference type="Proteomes" id="UP001167357">
    <property type="component" value="Unassembled WGS sequence"/>
</dbReference>
<evidence type="ECO:0000313" key="1">
    <source>
        <dbReference type="EMBL" id="MCL1552743.1"/>
    </source>
</evidence>
<comment type="caution">
    <text evidence="1">The sequence shown here is derived from an EMBL/GenBank/DDBJ whole genome shotgun (WGS) entry which is preliminary data.</text>
</comment>
<keyword evidence="2" id="KW-1185">Reference proteome</keyword>
<evidence type="ECO:0008006" key="3">
    <source>
        <dbReference type="Google" id="ProtNLM"/>
    </source>
</evidence>
<protein>
    <recommendedName>
        <fullName evidence="3">Transposase</fullName>
    </recommendedName>
</protein>
<dbReference type="RefSeq" id="WP_161945016.1">
    <property type="nucleotide sequence ID" value="NZ_CP142004.2"/>
</dbReference>
<sequence>MKLLEQPVDRTRRKVAGHFRQLQRMRFVDYAGWFASIIRAAAAPAWRYVQPFCQPI</sequence>
<organism evidence="1 2">
    <name type="scientific">Xanthomonas nasturtii</name>
    <dbReference type="NCBI Taxonomy" id="1843581"/>
    <lineage>
        <taxon>Bacteria</taxon>
        <taxon>Pseudomonadati</taxon>
        <taxon>Pseudomonadota</taxon>
        <taxon>Gammaproteobacteria</taxon>
        <taxon>Lysobacterales</taxon>
        <taxon>Lysobacteraceae</taxon>
        <taxon>Xanthomonas</taxon>
    </lineage>
</organism>
<evidence type="ECO:0000313" key="2">
    <source>
        <dbReference type="Proteomes" id="UP001167357"/>
    </source>
</evidence>
<dbReference type="GeneID" id="97211614"/>
<proteinExistence type="predicted"/>
<gene>
    <name evidence="1" type="ORF">M3O51_15880</name>
</gene>
<accession>A0ABT0LVB7</accession>